<feature type="transmembrane region" description="Helical" evidence="6">
    <location>
        <begin position="319"/>
        <end position="339"/>
    </location>
</feature>
<evidence type="ECO:0000256" key="4">
    <source>
        <dbReference type="ARBA" id="ARBA00022989"/>
    </source>
</evidence>
<protein>
    <recommendedName>
        <fullName evidence="9">Amino acid transporter</fullName>
    </recommendedName>
</protein>
<evidence type="ECO:0008006" key="9">
    <source>
        <dbReference type="Google" id="ProtNLM"/>
    </source>
</evidence>
<dbReference type="KEGG" id="mlr:MELLADRAFT_47554"/>
<dbReference type="InParanoid" id="F4REE4"/>
<dbReference type="GO" id="GO:0022857">
    <property type="term" value="F:transmembrane transporter activity"/>
    <property type="evidence" value="ECO:0007669"/>
    <property type="project" value="InterPro"/>
</dbReference>
<keyword evidence="2" id="KW-0813">Transport</keyword>
<reference evidence="8" key="1">
    <citation type="journal article" date="2011" name="Proc. Natl. Acad. Sci. U.S.A.">
        <title>Obligate biotrophy features unraveled by the genomic analysis of rust fungi.</title>
        <authorList>
            <person name="Duplessis S."/>
            <person name="Cuomo C.A."/>
            <person name="Lin Y.-C."/>
            <person name="Aerts A."/>
            <person name="Tisserant E."/>
            <person name="Veneault-Fourrey C."/>
            <person name="Joly D.L."/>
            <person name="Hacquard S."/>
            <person name="Amselem J."/>
            <person name="Cantarel B.L."/>
            <person name="Chiu R."/>
            <person name="Coutinho P.M."/>
            <person name="Feau N."/>
            <person name="Field M."/>
            <person name="Frey P."/>
            <person name="Gelhaye E."/>
            <person name="Goldberg J."/>
            <person name="Grabherr M.G."/>
            <person name="Kodira C.D."/>
            <person name="Kohler A."/>
            <person name="Kuees U."/>
            <person name="Lindquist E.A."/>
            <person name="Lucas S.M."/>
            <person name="Mago R."/>
            <person name="Mauceli E."/>
            <person name="Morin E."/>
            <person name="Murat C."/>
            <person name="Pangilinan J.L."/>
            <person name="Park R."/>
            <person name="Pearson M."/>
            <person name="Quesneville H."/>
            <person name="Rouhier N."/>
            <person name="Sakthikumar S."/>
            <person name="Salamov A.A."/>
            <person name="Schmutz J."/>
            <person name="Selles B."/>
            <person name="Shapiro H."/>
            <person name="Tanguay P."/>
            <person name="Tuskan G.A."/>
            <person name="Henrissat B."/>
            <person name="Van de Peer Y."/>
            <person name="Rouze P."/>
            <person name="Ellis J.G."/>
            <person name="Dodds P.N."/>
            <person name="Schein J.E."/>
            <person name="Zhong S."/>
            <person name="Hamelin R.C."/>
            <person name="Grigoriev I.V."/>
            <person name="Szabo L.J."/>
            <person name="Martin F."/>
        </authorList>
    </citation>
    <scope>NUCLEOTIDE SEQUENCE [LARGE SCALE GENOMIC DNA]</scope>
    <source>
        <strain evidence="8">98AG31 / pathotype 3-4-7</strain>
    </source>
</reference>
<keyword evidence="5 6" id="KW-0472">Membrane</keyword>
<feature type="transmembrane region" description="Helical" evidence="6">
    <location>
        <begin position="68"/>
        <end position="91"/>
    </location>
</feature>
<feature type="transmembrane region" description="Helical" evidence="6">
    <location>
        <begin position="42"/>
        <end position="62"/>
    </location>
</feature>
<keyword evidence="4 6" id="KW-1133">Transmembrane helix</keyword>
<dbReference type="PANTHER" id="PTHR45649">
    <property type="entry name" value="AMINO-ACID PERMEASE BAT1"/>
    <property type="match status" value="1"/>
</dbReference>
<gene>
    <name evidence="7" type="ORF">MELLADRAFT_47554</name>
</gene>
<feature type="transmembrane region" description="Helical" evidence="6">
    <location>
        <begin position="473"/>
        <end position="492"/>
    </location>
</feature>
<dbReference type="AlphaFoldDB" id="F4REE4"/>
<comment type="subcellular location">
    <subcellularLocation>
        <location evidence="1">Membrane</location>
        <topology evidence="1">Multi-pass membrane protein</topology>
    </subcellularLocation>
</comment>
<evidence type="ECO:0000313" key="7">
    <source>
        <dbReference type="EMBL" id="EGG09285.1"/>
    </source>
</evidence>
<dbReference type="RefSeq" id="XP_007407645.1">
    <property type="nucleotide sequence ID" value="XM_007407583.1"/>
</dbReference>
<dbReference type="Pfam" id="PF13520">
    <property type="entry name" value="AA_permease_2"/>
    <property type="match status" value="1"/>
</dbReference>
<feature type="transmembrane region" description="Helical" evidence="6">
    <location>
        <begin position="191"/>
        <end position="208"/>
    </location>
</feature>
<dbReference type="Proteomes" id="UP000001072">
    <property type="component" value="Unassembled WGS sequence"/>
</dbReference>
<dbReference type="HOGENOM" id="CLU_004495_0_1_1"/>
<dbReference type="FunCoup" id="F4REE4">
    <property type="interactions" value="18"/>
</dbReference>
<evidence type="ECO:0000256" key="3">
    <source>
        <dbReference type="ARBA" id="ARBA00022692"/>
    </source>
</evidence>
<evidence type="ECO:0000256" key="1">
    <source>
        <dbReference type="ARBA" id="ARBA00004141"/>
    </source>
</evidence>
<dbReference type="Gene3D" id="1.20.1740.10">
    <property type="entry name" value="Amino acid/polyamine transporter I"/>
    <property type="match status" value="1"/>
</dbReference>
<dbReference type="GO" id="GO:0016020">
    <property type="term" value="C:membrane"/>
    <property type="evidence" value="ECO:0007669"/>
    <property type="project" value="UniProtKB-SubCell"/>
</dbReference>
<feature type="transmembrane region" description="Helical" evidence="6">
    <location>
        <begin position="267"/>
        <end position="292"/>
    </location>
</feature>
<evidence type="ECO:0000256" key="5">
    <source>
        <dbReference type="ARBA" id="ARBA00023136"/>
    </source>
</evidence>
<dbReference type="eggNOG" id="KOG1289">
    <property type="taxonomic scope" value="Eukaryota"/>
</dbReference>
<feature type="transmembrane region" description="Helical" evidence="6">
    <location>
        <begin position="439"/>
        <end position="461"/>
    </location>
</feature>
<dbReference type="PANTHER" id="PTHR45649:SF9">
    <property type="entry name" value="AMINO-ACID PERMEASE 2"/>
    <property type="match status" value="1"/>
</dbReference>
<keyword evidence="3 6" id="KW-0812">Transmembrane</keyword>
<dbReference type="EMBL" id="GL883098">
    <property type="protein sequence ID" value="EGG09285.1"/>
    <property type="molecule type" value="Genomic_DNA"/>
</dbReference>
<dbReference type="OrthoDB" id="2500329at2759"/>
<dbReference type="PIRSF" id="PIRSF006060">
    <property type="entry name" value="AA_transporter"/>
    <property type="match status" value="1"/>
</dbReference>
<dbReference type="GO" id="GO:0006865">
    <property type="term" value="P:amino acid transport"/>
    <property type="evidence" value="ECO:0007669"/>
    <property type="project" value="InterPro"/>
</dbReference>
<feature type="transmembrane region" description="Helical" evidence="6">
    <location>
        <begin position="373"/>
        <end position="391"/>
    </location>
</feature>
<evidence type="ECO:0000313" key="8">
    <source>
        <dbReference type="Proteomes" id="UP000001072"/>
    </source>
</evidence>
<dbReference type="PROSITE" id="PS00218">
    <property type="entry name" value="AMINO_ACID_PERMEASE_1"/>
    <property type="match status" value="1"/>
</dbReference>
<proteinExistence type="predicted"/>
<dbReference type="InterPro" id="IPR004840">
    <property type="entry name" value="Amino_acid_permease_CS"/>
</dbReference>
<dbReference type="VEuPathDB" id="FungiDB:MELLADRAFT_47554"/>
<feature type="transmembrane region" description="Helical" evidence="6">
    <location>
        <begin position="228"/>
        <end position="247"/>
    </location>
</feature>
<organism evidence="8">
    <name type="scientific">Melampsora larici-populina (strain 98AG31 / pathotype 3-4-7)</name>
    <name type="common">Poplar leaf rust fungus</name>
    <dbReference type="NCBI Taxonomy" id="747676"/>
    <lineage>
        <taxon>Eukaryota</taxon>
        <taxon>Fungi</taxon>
        <taxon>Dikarya</taxon>
        <taxon>Basidiomycota</taxon>
        <taxon>Pucciniomycotina</taxon>
        <taxon>Pucciniomycetes</taxon>
        <taxon>Pucciniales</taxon>
        <taxon>Melampsoraceae</taxon>
        <taxon>Melampsora</taxon>
    </lineage>
</organism>
<keyword evidence="8" id="KW-1185">Reference proteome</keyword>
<sequence>MNMSASNLDTLTKEEIDGDDLAKLGYKSDFVREFGYFETTSFAFSIVGLSSCIASTFNTPLLAGGPAAVVWCWLIASIMCFTLAISVAELVSAFPTSGGMYTASALLAPQKYRAPVGFLVGWLNLIGQVAAVASPEFALSQMIWSAYTISTGDDFTPSKVQTVGLFAGLLILHGAINSLNTRLLARITRSFVFINFFTTFVVILAFLTSGQPRHDLEYIFTNVVNNTGWGNTGLAFMFGLLSAEWTLTDYDATAHISEEVKRPAVVVPFAIITAIGTTAVLGFVLNIILVMYSGDLSKLPGKSGLAVATIMSDNLDASVFYFLWVLVCLNAFFQVNVALQSCSRTLYAFSRDGGIPDRGWFGRLTSYKTPVNAVWIIVLVAIGFGSLEFASTVAVNAIFSLTATALDSSYAVPIVMKLLFMNHPEVKFKPGPFSLGKGFLMWFINIAAISWVAFICMILSFPTVQPVTFGNMNYSWVIGISIVLVSMLWYFLQARKWYQGPIGNLEGHDVYQKK</sequence>
<feature type="transmembrane region" description="Helical" evidence="6">
    <location>
        <begin position="160"/>
        <end position="179"/>
    </location>
</feature>
<evidence type="ECO:0000256" key="2">
    <source>
        <dbReference type="ARBA" id="ARBA00022448"/>
    </source>
</evidence>
<evidence type="ECO:0000256" key="6">
    <source>
        <dbReference type="SAM" id="Phobius"/>
    </source>
</evidence>
<accession>F4REE4</accession>
<name>F4REE4_MELLP</name>
<dbReference type="InterPro" id="IPR002293">
    <property type="entry name" value="AA/rel_permease1"/>
</dbReference>
<dbReference type="GeneID" id="18928444"/>